<dbReference type="GO" id="GO:0008168">
    <property type="term" value="F:methyltransferase activity"/>
    <property type="evidence" value="ECO:0007669"/>
    <property type="project" value="UniProtKB-KW"/>
</dbReference>
<keyword evidence="2" id="KW-0808">Transferase</keyword>
<keyword evidence="1" id="KW-0732">Signal</keyword>
<keyword evidence="2" id="KW-0489">Methyltransferase</keyword>
<dbReference type="SUPFAM" id="SSF53335">
    <property type="entry name" value="S-adenosyl-L-methionine-dependent methyltransferases"/>
    <property type="match status" value="1"/>
</dbReference>
<dbReference type="GO" id="GO:0032259">
    <property type="term" value="P:methylation"/>
    <property type="evidence" value="ECO:0007669"/>
    <property type="project" value="UniProtKB-KW"/>
</dbReference>
<evidence type="ECO:0000313" key="2">
    <source>
        <dbReference type="EMBL" id="TBW36326.1"/>
    </source>
</evidence>
<dbReference type="Proteomes" id="UP000292781">
    <property type="component" value="Unassembled WGS sequence"/>
</dbReference>
<accession>A0A4V2KT97</accession>
<comment type="caution">
    <text evidence="2">The sequence shown here is derived from an EMBL/GenBank/DDBJ whole genome shotgun (WGS) entry which is preliminary data.</text>
</comment>
<feature type="chain" id="PRO_5020596680" evidence="1">
    <location>
        <begin position="23"/>
        <end position="273"/>
    </location>
</feature>
<evidence type="ECO:0000256" key="1">
    <source>
        <dbReference type="SAM" id="SignalP"/>
    </source>
</evidence>
<dbReference type="OrthoDB" id="9342567at2"/>
<sequence length="273" mass="29962">MVRAAGIASVVALLVAGTHARADDVPDAKLKQSVEGPQRTPAAAARDNFRHPYEVLHFFGLRDDQTVVEIWPGGSGYWTEILAPYLRDKGHYYAAVGETVGASEETLKSNAAFAAKLAATPGLYDRVTTTEFGADRHEIAPAATADLVVTFRNVHNWMAQHEDEAAFRTFFRALKPGGTLGVEEHRGRTDQPQDPEAKSGYVRQDWTIALAERVGFEFAGSSEVNANPKDTKDYSAGVWTLPPVFRLGAVDRAKYEAIGESDRFVLKFRKPVQ</sequence>
<dbReference type="EMBL" id="SJFN01000021">
    <property type="protein sequence ID" value="TBW36326.1"/>
    <property type="molecule type" value="Genomic_DNA"/>
</dbReference>
<reference evidence="2 3" key="1">
    <citation type="submission" date="2019-02" db="EMBL/GenBank/DDBJ databases">
        <title>Siculibacillus lacustris gen. nov., sp. nov., a new rosette-forming bacterium isolated from a freshwater crater lake (Lake St. Ana, Romania).</title>
        <authorList>
            <person name="Felfoldi T."/>
            <person name="Marton Z."/>
            <person name="Szabo A."/>
            <person name="Mentes A."/>
            <person name="Boka K."/>
            <person name="Marialigeti K."/>
            <person name="Mathe I."/>
            <person name="Koncz M."/>
            <person name="Schumann P."/>
            <person name="Toth E."/>
        </authorList>
    </citation>
    <scope>NUCLEOTIDE SEQUENCE [LARGE SCALE GENOMIC DNA]</scope>
    <source>
        <strain evidence="2 3">SA-279</strain>
    </source>
</reference>
<keyword evidence="3" id="KW-1185">Reference proteome</keyword>
<proteinExistence type="predicted"/>
<organism evidence="2 3">
    <name type="scientific">Siculibacillus lacustris</name>
    <dbReference type="NCBI Taxonomy" id="1549641"/>
    <lineage>
        <taxon>Bacteria</taxon>
        <taxon>Pseudomonadati</taxon>
        <taxon>Pseudomonadota</taxon>
        <taxon>Alphaproteobacteria</taxon>
        <taxon>Hyphomicrobiales</taxon>
        <taxon>Ancalomicrobiaceae</taxon>
        <taxon>Siculibacillus</taxon>
    </lineage>
</organism>
<gene>
    <name evidence="2" type="ORF">EYW49_14250</name>
</gene>
<protein>
    <submittedName>
        <fullName evidence="2">Methyltransferase</fullName>
    </submittedName>
</protein>
<dbReference type="InterPro" id="IPR016980">
    <property type="entry name" value="S-AdoMet-dep_MeTrfase_Alr7345"/>
</dbReference>
<dbReference type="InterPro" id="IPR029063">
    <property type="entry name" value="SAM-dependent_MTases_sf"/>
</dbReference>
<name>A0A4V2KT97_9HYPH</name>
<evidence type="ECO:0000313" key="3">
    <source>
        <dbReference type="Proteomes" id="UP000292781"/>
    </source>
</evidence>
<dbReference type="Gene3D" id="3.40.50.150">
    <property type="entry name" value="Vaccinia Virus protein VP39"/>
    <property type="match status" value="1"/>
</dbReference>
<dbReference type="PIRSF" id="PIRSF031679">
    <property type="entry name" value="Mtase_Alr7345_prd"/>
    <property type="match status" value="1"/>
</dbReference>
<dbReference type="AlphaFoldDB" id="A0A4V2KT97"/>
<feature type="signal peptide" evidence="1">
    <location>
        <begin position="1"/>
        <end position="22"/>
    </location>
</feature>